<name>A0ABM5NEC6_LIBAS</name>
<comment type="subcellular location">
    <subcellularLocation>
        <location evidence="5">Cytoplasm</location>
    </subcellularLocation>
</comment>
<dbReference type="GeneID" id="93076424"/>
<dbReference type="PANTHER" id="PTHR30307:SF0">
    <property type="entry name" value="S-ADENOSYLMETHIONINE:TRNA RIBOSYLTRANSFERASE-ISOMERASE"/>
    <property type="match status" value="1"/>
</dbReference>
<keyword evidence="1 5" id="KW-0963">Cytoplasm</keyword>
<proteinExistence type="inferred from homology"/>
<keyword evidence="3 5" id="KW-0949">S-adenosyl-L-methionine</keyword>
<dbReference type="InterPro" id="IPR036100">
    <property type="entry name" value="QueA_sf"/>
</dbReference>
<comment type="similarity">
    <text evidence="5">Belongs to the QueA family.</text>
</comment>
<dbReference type="Proteomes" id="UP000011820">
    <property type="component" value="Chromosome"/>
</dbReference>
<comment type="catalytic activity">
    <reaction evidence="5">
        <text>7-aminomethyl-7-carbaguanosine(34) in tRNA + S-adenosyl-L-methionine = epoxyqueuosine(34) in tRNA + adenine + L-methionine + 2 H(+)</text>
        <dbReference type="Rhea" id="RHEA:32155"/>
        <dbReference type="Rhea" id="RHEA-COMP:10342"/>
        <dbReference type="Rhea" id="RHEA-COMP:18582"/>
        <dbReference type="ChEBI" id="CHEBI:15378"/>
        <dbReference type="ChEBI" id="CHEBI:16708"/>
        <dbReference type="ChEBI" id="CHEBI:57844"/>
        <dbReference type="ChEBI" id="CHEBI:59789"/>
        <dbReference type="ChEBI" id="CHEBI:82833"/>
        <dbReference type="ChEBI" id="CHEBI:194443"/>
        <dbReference type="EC" id="2.4.99.17"/>
    </reaction>
</comment>
<evidence type="ECO:0000256" key="1">
    <source>
        <dbReference type="ARBA" id="ARBA00022490"/>
    </source>
</evidence>
<reference evidence="6 7" key="1">
    <citation type="journal article" date="2013" name="Genome Announc.">
        <title>Complete Genome Sequence of a Chinese Strain of 'Candidatus Liberibacter asiaticus'.</title>
        <authorList>
            <person name="Lin H."/>
            <person name="Han C.S."/>
            <person name="Liu B."/>
            <person name="Lou B."/>
            <person name="Bai X."/>
            <person name="Deng C."/>
            <person name="Civerolo E.L."/>
            <person name="Gupta G."/>
        </authorList>
    </citation>
    <scope>NUCLEOTIDE SEQUENCE [LARGE SCALE GENOMIC DNA]</scope>
    <source>
        <strain evidence="7">gxpsy</strain>
    </source>
</reference>
<accession>A0ABM5NEC6</accession>
<dbReference type="SUPFAM" id="SSF111337">
    <property type="entry name" value="QueA-like"/>
    <property type="match status" value="1"/>
</dbReference>
<keyword evidence="7" id="KW-1185">Reference proteome</keyword>
<evidence type="ECO:0000256" key="3">
    <source>
        <dbReference type="ARBA" id="ARBA00022691"/>
    </source>
</evidence>
<organism evidence="6 7">
    <name type="scientific">Candidatus Liberibacter asiaticus str. gxpsy</name>
    <dbReference type="NCBI Taxonomy" id="1174529"/>
    <lineage>
        <taxon>Bacteria</taxon>
        <taxon>Pseudomonadati</taxon>
        <taxon>Pseudomonadota</taxon>
        <taxon>Alphaproteobacteria</taxon>
        <taxon>Hyphomicrobiales</taxon>
        <taxon>Rhizobiaceae</taxon>
        <taxon>Liberibacter</taxon>
    </lineage>
</organism>
<gene>
    <name evidence="5" type="primary">queA</name>
    <name evidence="6" type="ORF">WSI_00225</name>
</gene>
<keyword evidence="2 5" id="KW-0808">Transferase</keyword>
<dbReference type="PANTHER" id="PTHR30307">
    <property type="entry name" value="S-ADENOSYLMETHIONINE:TRNA RIBOSYLTRANSFERASE-ISOMERASE"/>
    <property type="match status" value="1"/>
</dbReference>
<dbReference type="Pfam" id="PF02547">
    <property type="entry name" value="Queuosine_synth"/>
    <property type="match status" value="1"/>
</dbReference>
<comment type="pathway">
    <text evidence="5">tRNA modification; tRNA-queuosine biosynthesis.</text>
</comment>
<evidence type="ECO:0000313" key="6">
    <source>
        <dbReference type="EMBL" id="AGH16420.1"/>
    </source>
</evidence>
<dbReference type="NCBIfam" id="TIGR00113">
    <property type="entry name" value="queA"/>
    <property type="match status" value="1"/>
</dbReference>
<dbReference type="InterPro" id="IPR003699">
    <property type="entry name" value="QueA"/>
</dbReference>
<dbReference type="NCBIfam" id="NF001140">
    <property type="entry name" value="PRK00147.1"/>
    <property type="match status" value="1"/>
</dbReference>
<keyword evidence="4 5" id="KW-0671">Queuosine biosynthesis</keyword>
<dbReference type="RefSeq" id="WP_012778400.1">
    <property type="nucleotide sequence ID" value="NC_020549.1"/>
</dbReference>
<protein>
    <recommendedName>
        <fullName evidence="5">S-adenosylmethionine:tRNA ribosyltransferase-isomerase</fullName>
        <ecNumber evidence="5">2.4.99.17</ecNumber>
    </recommendedName>
    <alternativeName>
        <fullName evidence="5">Queuosine biosynthesis protein QueA</fullName>
    </alternativeName>
</protein>
<comment type="function">
    <text evidence="5">Transfers and isomerizes the ribose moiety from AdoMet to the 7-aminomethyl group of 7-deazaguanine (preQ1-tRNA) to give epoxyqueuosine (oQ-tRNA).</text>
</comment>
<comment type="subunit">
    <text evidence="5">Monomer.</text>
</comment>
<evidence type="ECO:0000313" key="7">
    <source>
        <dbReference type="Proteomes" id="UP000011820"/>
    </source>
</evidence>
<sequence length="360" mass="40339">MMVKEFDFDLPPSRIALRPVFPRDSARLMVVHPNLSCPLVISDHLVSDLPAFLNSNDAIVFNNTKVITAQLNGVRFCHINRREKEISCTLHMRVSPNSWSVYARPSKVIKKGDILHFFSQDGQSRLEATVIDKWNTGEILLVFSISGIELERQISLVGTIPLPPYIARKRPIDARDYVDYQTTYAKIQGSVAAPTAGLHFTSNLLSRLISIGIKVYFVTLHVGAGTFMPVKVEDTDDHIMHSEIGFIDAPTAQALNSVKSRGGRIVSVGTTSLRLLETATTEDGIINPWSGFTNIFITPGYRFRAVDILMSNFHLPKSTLLMLVSAFCGIEETKKMYQHAISHAYRFYSYGDTSLLFQKR</sequence>
<dbReference type="EC" id="2.4.99.17" evidence="5"/>
<dbReference type="Gene3D" id="2.40.10.240">
    <property type="entry name" value="QueA-like"/>
    <property type="match status" value="1"/>
</dbReference>
<dbReference type="InterPro" id="IPR042118">
    <property type="entry name" value="QueA_dom1"/>
</dbReference>
<dbReference type="InterPro" id="IPR042119">
    <property type="entry name" value="QueA_dom2"/>
</dbReference>
<dbReference type="HAMAP" id="MF_00113">
    <property type="entry name" value="QueA"/>
    <property type="match status" value="1"/>
</dbReference>
<dbReference type="EMBL" id="CP004005">
    <property type="protein sequence ID" value="AGH16420.1"/>
    <property type="molecule type" value="Genomic_DNA"/>
</dbReference>
<evidence type="ECO:0000256" key="4">
    <source>
        <dbReference type="ARBA" id="ARBA00022785"/>
    </source>
</evidence>
<evidence type="ECO:0000256" key="2">
    <source>
        <dbReference type="ARBA" id="ARBA00022679"/>
    </source>
</evidence>
<dbReference type="Gene3D" id="3.40.1780.10">
    <property type="entry name" value="QueA-like"/>
    <property type="match status" value="1"/>
</dbReference>
<evidence type="ECO:0000256" key="5">
    <source>
        <dbReference type="HAMAP-Rule" id="MF_00113"/>
    </source>
</evidence>